<evidence type="ECO:0000256" key="4">
    <source>
        <dbReference type="ARBA" id="ARBA00022989"/>
    </source>
</evidence>
<dbReference type="InterPro" id="IPR011701">
    <property type="entry name" value="MFS"/>
</dbReference>
<dbReference type="PROSITE" id="PS50850">
    <property type="entry name" value="MFS"/>
    <property type="match status" value="1"/>
</dbReference>
<feature type="transmembrane region" description="Helical" evidence="6">
    <location>
        <begin position="189"/>
        <end position="213"/>
    </location>
</feature>
<proteinExistence type="predicted"/>
<accession>A0ABM3LL51</accession>
<dbReference type="SUPFAM" id="SSF103473">
    <property type="entry name" value="MFS general substrate transporter"/>
    <property type="match status" value="1"/>
</dbReference>
<dbReference type="PANTHER" id="PTHR23511:SF35">
    <property type="entry name" value="MAJOR FACILITATOR SUPERFAMILY (MFS) PROFILE DOMAIN-CONTAINING PROTEIN"/>
    <property type="match status" value="1"/>
</dbReference>
<feature type="transmembrane region" description="Helical" evidence="6">
    <location>
        <begin position="488"/>
        <end position="507"/>
    </location>
</feature>
<feature type="domain" description="Major facilitator superfamily (MFS) profile" evidence="7">
    <location>
        <begin position="64"/>
        <end position="512"/>
    </location>
</feature>
<comment type="subcellular location">
    <subcellularLocation>
        <location evidence="1">Membrane</location>
        <topology evidence="1">Multi-pass membrane protein</topology>
    </subcellularLocation>
</comment>
<feature type="transmembrane region" description="Helical" evidence="6">
    <location>
        <begin position="311"/>
        <end position="333"/>
    </location>
</feature>
<dbReference type="RefSeq" id="XP_052739777.1">
    <property type="nucleotide sequence ID" value="XM_052883817.1"/>
</dbReference>
<dbReference type="Gene3D" id="1.20.1250.20">
    <property type="entry name" value="MFS general substrate transporter like domains"/>
    <property type="match status" value="1"/>
</dbReference>
<keyword evidence="3 6" id="KW-0812">Transmembrane</keyword>
<feature type="transmembrane region" description="Helical" evidence="6">
    <location>
        <begin position="225"/>
        <end position="244"/>
    </location>
</feature>
<sequence length="517" mass="55831">MFRARKKIHYLSLNLVEIPQHLRNMKKVKDDFPLQRISVEKLEINMEVDLERALELCGAGKYQVFHCALMVTTLGAAMLEMIGSSFILPAAACDLDIPDNLRGIITSIPNIGVIVTAPFWGRAADTFGRKPVLLFSTAVSGVIALVAAFMPSLLSFALCKFLGSLFLSCPSSLGFAYAGELVPRMRRDLAVLICNALLMLFASLCPIFAWGVLSYNWLALGLRPWRVLTVVYAAPLLLVALWLTQTKESPKFLMTKGNATQALEVLRHIFAYNSRCAKNTYCVTSLKSDEDKPDEEKQSALALLRPPHAKWVALTGFLMFGLFSLLNGLFLFAPNTINKMMTQGDQPATICMLLKEPENQTSNATCVDSISSSTFQITVLTSVIYGVLVLLLSLSPLSKKALLVGMYAVVGASSLVSAFTTNRIVAGISMSALQITALGIGPLCAYTVQLFPTSLRGTAVGAVMMFGRLGSVAGANAAGVFLAGSCIATFYGFAALLFFCAGLSFLLPRDQPPSKVG</sequence>
<evidence type="ECO:0000256" key="1">
    <source>
        <dbReference type="ARBA" id="ARBA00004141"/>
    </source>
</evidence>
<reference evidence="9" key="1">
    <citation type="submission" date="2025-08" db="UniProtKB">
        <authorList>
            <consortium name="RefSeq"/>
        </authorList>
    </citation>
    <scope>IDENTIFICATION</scope>
</reference>
<dbReference type="InterPro" id="IPR036259">
    <property type="entry name" value="MFS_trans_sf"/>
</dbReference>
<feature type="transmembrane region" description="Helical" evidence="6">
    <location>
        <begin position="132"/>
        <end position="149"/>
    </location>
</feature>
<evidence type="ECO:0000256" key="3">
    <source>
        <dbReference type="ARBA" id="ARBA00022692"/>
    </source>
</evidence>
<evidence type="ECO:0000259" key="7">
    <source>
        <dbReference type="PROSITE" id="PS50850"/>
    </source>
</evidence>
<feature type="transmembrane region" description="Helical" evidence="6">
    <location>
        <begin position="100"/>
        <end position="120"/>
    </location>
</feature>
<keyword evidence="2" id="KW-0813">Transport</keyword>
<evidence type="ECO:0000313" key="8">
    <source>
        <dbReference type="Proteomes" id="UP001652582"/>
    </source>
</evidence>
<dbReference type="InterPro" id="IPR020846">
    <property type="entry name" value="MFS_dom"/>
</dbReference>
<organism evidence="8 9">
    <name type="scientific">Bicyclus anynana</name>
    <name type="common">Squinting bush brown butterfly</name>
    <dbReference type="NCBI Taxonomy" id="110368"/>
    <lineage>
        <taxon>Eukaryota</taxon>
        <taxon>Metazoa</taxon>
        <taxon>Ecdysozoa</taxon>
        <taxon>Arthropoda</taxon>
        <taxon>Hexapoda</taxon>
        <taxon>Insecta</taxon>
        <taxon>Pterygota</taxon>
        <taxon>Neoptera</taxon>
        <taxon>Endopterygota</taxon>
        <taxon>Lepidoptera</taxon>
        <taxon>Glossata</taxon>
        <taxon>Ditrysia</taxon>
        <taxon>Papilionoidea</taxon>
        <taxon>Nymphalidae</taxon>
        <taxon>Satyrinae</taxon>
        <taxon>Satyrini</taxon>
        <taxon>Mycalesina</taxon>
        <taxon>Bicyclus</taxon>
    </lineage>
</organism>
<dbReference type="Pfam" id="PF07690">
    <property type="entry name" value="MFS_1"/>
    <property type="match status" value="1"/>
</dbReference>
<evidence type="ECO:0000313" key="9">
    <source>
        <dbReference type="RefSeq" id="XP_052739777.1"/>
    </source>
</evidence>
<keyword evidence="4 6" id="KW-1133">Transmembrane helix</keyword>
<dbReference type="PANTHER" id="PTHR23511">
    <property type="entry name" value="SYNAPTIC VESICLE GLYCOPROTEIN 2"/>
    <property type="match status" value="1"/>
</dbReference>
<keyword evidence="8" id="KW-1185">Reference proteome</keyword>
<keyword evidence="5 6" id="KW-0472">Membrane</keyword>
<feature type="transmembrane region" description="Helical" evidence="6">
    <location>
        <begin position="64"/>
        <end position="88"/>
    </location>
</feature>
<evidence type="ECO:0000256" key="2">
    <source>
        <dbReference type="ARBA" id="ARBA00022448"/>
    </source>
</evidence>
<protein>
    <submittedName>
        <fullName evidence="9">Transporter svop-1 isoform X1</fullName>
    </submittedName>
</protein>
<feature type="transmembrane region" description="Helical" evidence="6">
    <location>
        <begin position="425"/>
        <end position="448"/>
    </location>
</feature>
<gene>
    <name evidence="9" type="primary">LOC112047926</name>
</gene>
<feature type="transmembrane region" description="Helical" evidence="6">
    <location>
        <begin position="375"/>
        <end position="394"/>
    </location>
</feature>
<evidence type="ECO:0000256" key="5">
    <source>
        <dbReference type="ARBA" id="ARBA00023136"/>
    </source>
</evidence>
<dbReference type="Proteomes" id="UP001652582">
    <property type="component" value="Chromosome 10"/>
</dbReference>
<feature type="transmembrane region" description="Helical" evidence="6">
    <location>
        <begin position="460"/>
        <end position="482"/>
    </location>
</feature>
<feature type="transmembrane region" description="Helical" evidence="6">
    <location>
        <begin position="401"/>
        <end position="419"/>
    </location>
</feature>
<feature type="transmembrane region" description="Helical" evidence="6">
    <location>
        <begin position="155"/>
        <end position="177"/>
    </location>
</feature>
<name>A0ABM3LL51_BICAN</name>
<dbReference type="GeneID" id="112047926"/>
<evidence type="ECO:0000256" key="6">
    <source>
        <dbReference type="SAM" id="Phobius"/>
    </source>
</evidence>